<accession>A0ABV9H9T5</accession>
<dbReference type="SUPFAM" id="SSF46955">
    <property type="entry name" value="Putative DNA-binding domain"/>
    <property type="match status" value="1"/>
</dbReference>
<dbReference type="RefSeq" id="WP_377131153.1">
    <property type="nucleotide sequence ID" value="NZ_JBHSFI010000001.1"/>
</dbReference>
<proteinExistence type="predicted"/>
<dbReference type="PROSITE" id="PS51746">
    <property type="entry name" value="PPM_2"/>
    <property type="match status" value="1"/>
</dbReference>
<dbReference type="Pfam" id="PF13411">
    <property type="entry name" value="MerR_1"/>
    <property type="match status" value="1"/>
</dbReference>
<name>A0ABV9H9T5_9MICO</name>
<dbReference type="SMART" id="SM00331">
    <property type="entry name" value="PP2C_SIG"/>
    <property type="match status" value="1"/>
</dbReference>
<dbReference type="SMART" id="SM00422">
    <property type="entry name" value="HTH_MERR"/>
    <property type="match status" value="1"/>
</dbReference>
<protein>
    <submittedName>
        <fullName evidence="4">MerR family transcriptional regulator</fullName>
    </submittedName>
</protein>
<evidence type="ECO:0000313" key="5">
    <source>
        <dbReference type="Proteomes" id="UP001596011"/>
    </source>
</evidence>
<keyword evidence="5" id="KW-1185">Reference proteome</keyword>
<dbReference type="CDD" id="cd00143">
    <property type="entry name" value="PP2Cc"/>
    <property type="match status" value="1"/>
</dbReference>
<feature type="domain" description="HTH merR-type" evidence="2">
    <location>
        <begin position="1"/>
        <end position="73"/>
    </location>
</feature>
<organism evidence="4 5">
    <name type="scientific">Promicromonospora alba</name>
    <dbReference type="NCBI Taxonomy" id="1616110"/>
    <lineage>
        <taxon>Bacteria</taxon>
        <taxon>Bacillati</taxon>
        <taxon>Actinomycetota</taxon>
        <taxon>Actinomycetes</taxon>
        <taxon>Micrococcales</taxon>
        <taxon>Promicromonosporaceae</taxon>
        <taxon>Promicromonospora</taxon>
    </lineage>
</organism>
<evidence type="ECO:0000259" key="3">
    <source>
        <dbReference type="PROSITE" id="PS51746"/>
    </source>
</evidence>
<evidence type="ECO:0000259" key="2">
    <source>
        <dbReference type="PROSITE" id="PS50937"/>
    </source>
</evidence>
<dbReference type="CDD" id="cd01107">
    <property type="entry name" value="HTH_BmrR"/>
    <property type="match status" value="1"/>
</dbReference>
<dbReference type="PROSITE" id="PS50937">
    <property type="entry name" value="HTH_MERR_2"/>
    <property type="match status" value="1"/>
</dbReference>
<dbReference type="PANTHER" id="PTHR30204:SF97">
    <property type="entry name" value="MERR FAMILY REGULATORY PROTEIN"/>
    <property type="match status" value="1"/>
</dbReference>
<comment type="caution">
    <text evidence="4">The sequence shown here is derived from an EMBL/GenBank/DDBJ whole genome shotgun (WGS) entry which is preliminary data.</text>
</comment>
<dbReference type="InterPro" id="IPR009061">
    <property type="entry name" value="DNA-bd_dom_put_sf"/>
</dbReference>
<dbReference type="PROSITE" id="PS00552">
    <property type="entry name" value="HTH_MERR_1"/>
    <property type="match status" value="1"/>
</dbReference>
<dbReference type="InterPro" id="IPR000551">
    <property type="entry name" value="MerR-type_HTH_dom"/>
</dbReference>
<reference evidence="5" key="1">
    <citation type="journal article" date="2019" name="Int. J. Syst. Evol. Microbiol.">
        <title>The Global Catalogue of Microorganisms (GCM) 10K type strain sequencing project: providing services to taxonomists for standard genome sequencing and annotation.</title>
        <authorList>
            <consortium name="The Broad Institute Genomics Platform"/>
            <consortium name="The Broad Institute Genome Sequencing Center for Infectious Disease"/>
            <person name="Wu L."/>
            <person name="Ma J."/>
        </authorList>
    </citation>
    <scope>NUCLEOTIDE SEQUENCE [LARGE SCALE GENOMIC DNA]</scope>
    <source>
        <strain evidence="5">CCUG 42722</strain>
    </source>
</reference>
<dbReference type="Gene3D" id="3.60.40.10">
    <property type="entry name" value="PPM-type phosphatase domain"/>
    <property type="match status" value="1"/>
</dbReference>
<dbReference type="SMART" id="SM00332">
    <property type="entry name" value="PP2Cc"/>
    <property type="match status" value="1"/>
</dbReference>
<dbReference type="InterPro" id="IPR036457">
    <property type="entry name" value="PPM-type-like_dom_sf"/>
</dbReference>
<sequence>MEQLSIGEFARMSGLTPKALRLYDDLGLLAPTRVDPFNGYRWYAPEQLDQARLVARLRLIGMPLARIRAVAALPPGAAAAEITAFWRQAEADTASRRSVVAALVDDLRTKETTMATTGPTLTARSAARLGQGTRPAQQDALHAGQSLFIVADGFGPHGSAVPAGLAVSAFTALDTPWDETDGDPSAALLAAVAEAERTLTAEASALTDPDHFGTTLTAALLVGSTVLSAHIGDSRLWLVRDDRAGQLTRDHTVVAALIEEGRLTEDEARSHEDRSLLNRAIVPAGTRGHADANTGISAGPDLATTAVRPGDRLILTGDGVHAVLEPGHLAALMVAQGDPDDVGQAIADAVEQAGAPDNYALIVVDLAA</sequence>
<evidence type="ECO:0000313" key="4">
    <source>
        <dbReference type="EMBL" id="MFC4626743.1"/>
    </source>
</evidence>
<dbReference type="EMBL" id="JBHSFI010000001">
    <property type="protein sequence ID" value="MFC4626743.1"/>
    <property type="molecule type" value="Genomic_DNA"/>
</dbReference>
<dbReference type="Gene3D" id="1.10.1660.10">
    <property type="match status" value="1"/>
</dbReference>
<gene>
    <name evidence="4" type="ORF">ACFO6V_00770</name>
</gene>
<dbReference type="InterPro" id="IPR047057">
    <property type="entry name" value="MerR_fam"/>
</dbReference>
<dbReference type="Proteomes" id="UP001596011">
    <property type="component" value="Unassembled WGS sequence"/>
</dbReference>
<dbReference type="InterPro" id="IPR001932">
    <property type="entry name" value="PPM-type_phosphatase-like_dom"/>
</dbReference>
<evidence type="ECO:0000256" key="1">
    <source>
        <dbReference type="ARBA" id="ARBA00023125"/>
    </source>
</evidence>
<dbReference type="PANTHER" id="PTHR30204">
    <property type="entry name" value="REDOX-CYCLING DRUG-SENSING TRANSCRIPTIONAL ACTIVATOR SOXR"/>
    <property type="match status" value="1"/>
</dbReference>
<dbReference type="SUPFAM" id="SSF81606">
    <property type="entry name" value="PP2C-like"/>
    <property type="match status" value="1"/>
</dbReference>
<dbReference type="Pfam" id="PF00481">
    <property type="entry name" value="PP2C"/>
    <property type="match status" value="1"/>
</dbReference>
<feature type="domain" description="PPM-type phosphatase" evidence="3">
    <location>
        <begin position="121"/>
        <end position="366"/>
    </location>
</feature>
<keyword evidence="1" id="KW-0238">DNA-binding</keyword>